<organism evidence="9 10">
    <name type="scientific">Ictalurus punctatus</name>
    <name type="common">Channel catfish</name>
    <name type="synonym">Silurus punctatus</name>
    <dbReference type="NCBI Taxonomy" id="7998"/>
    <lineage>
        <taxon>Eukaryota</taxon>
        <taxon>Metazoa</taxon>
        <taxon>Chordata</taxon>
        <taxon>Craniata</taxon>
        <taxon>Vertebrata</taxon>
        <taxon>Euteleostomi</taxon>
        <taxon>Actinopterygii</taxon>
        <taxon>Neopterygii</taxon>
        <taxon>Teleostei</taxon>
        <taxon>Ostariophysi</taxon>
        <taxon>Siluriformes</taxon>
        <taxon>Ictaluridae</taxon>
        <taxon>Ictalurus</taxon>
    </lineage>
</organism>
<dbReference type="RefSeq" id="XP_053531182.1">
    <property type="nucleotide sequence ID" value="XM_053675207.1"/>
</dbReference>
<gene>
    <name evidence="10" type="primary">LOC128629058</name>
</gene>
<evidence type="ECO:0000256" key="5">
    <source>
        <dbReference type="ARBA" id="ARBA00022729"/>
    </source>
</evidence>
<accession>A0A9F7TFE8</accession>
<dbReference type="AlphaFoldDB" id="A0A9F7TFE8"/>
<evidence type="ECO:0000313" key="10">
    <source>
        <dbReference type="RefSeq" id="XP_053531182.1"/>
    </source>
</evidence>
<evidence type="ECO:0000256" key="4">
    <source>
        <dbReference type="ARBA" id="ARBA00022525"/>
    </source>
</evidence>
<reference evidence="9" key="1">
    <citation type="journal article" date="2016" name="Nat. Commun.">
        <title>The channel catfish genome sequence provides insights into the evolution of scale formation in teleosts.</title>
        <authorList>
            <person name="Liu Z."/>
            <person name="Liu S."/>
            <person name="Yao J."/>
            <person name="Bao L."/>
            <person name="Zhang J."/>
            <person name="Li Y."/>
            <person name="Jiang C."/>
            <person name="Sun L."/>
            <person name="Wang R."/>
            <person name="Zhang Y."/>
            <person name="Zhou T."/>
            <person name="Zeng Q."/>
            <person name="Fu Q."/>
            <person name="Gao S."/>
            <person name="Li N."/>
            <person name="Koren S."/>
            <person name="Jiang Y."/>
            <person name="Zimin A."/>
            <person name="Xu P."/>
            <person name="Phillippy A.M."/>
            <person name="Geng X."/>
            <person name="Song L."/>
            <person name="Sun F."/>
            <person name="Li C."/>
            <person name="Wang X."/>
            <person name="Chen A."/>
            <person name="Jin Y."/>
            <person name="Yuan Z."/>
            <person name="Yang Y."/>
            <person name="Tan S."/>
            <person name="Peatman E."/>
            <person name="Lu J."/>
            <person name="Qin Z."/>
            <person name="Dunham R."/>
            <person name="Li Z."/>
            <person name="Sonstegard T."/>
            <person name="Feng J."/>
            <person name="Danzmann R.G."/>
            <person name="Schroeder S."/>
            <person name="Scheffler B."/>
            <person name="Duke M.V."/>
            <person name="Ballard L."/>
            <person name="Kucuktas H."/>
            <person name="Kaltenboeck L."/>
            <person name="Liu H."/>
            <person name="Armbruster J."/>
            <person name="Xie Y."/>
            <person name="Kirby M.L."/>
            <person name="Tian Y."/>
            <person name="Flanagan M.E."/>
            <person name="Mu W."/>
            <person name="Waldbieser G.C."/>
        </authorList>
    </citation>
    <scope>NUCLEOTIDE SEQUENCE [LARGE SCALE GENOMIC DNA]</scope>
    <source>
        <strain evidence="9">SDA103</strain>
    </source>
</reference>
<dbReference type="InterPro" id="IPR000471">
    <property type="entry name" value="Interferon_alpha/beta/delta"/>
</dbReference>
<dbReference type="SUPFAM" id="SSF47266">
    <property type="entry name" value="4-helical cytokines"/>
    <property type="match status" value="1"/>
</dbReference>
<evidence type="ECO:0000256" key="3">
    <source>
        <dbReference type="ARBA" id="ARBA00022514"/>
    </source>
</evidence>
<keyword evidence="3" id="KW-0202">Cytokine</keyword>
<evidence type="ECO:0000256" key="6">
    <source>
        <dbReference type="ARBA" id="ARBA00023118"/>
    </source>
</evidence>
<dbReference type="GeneID" id="128629058"/>
<evidence type="ECO:0000256" key="1">
    <source>
        <dbReference type="ARBA" id="ARBA00004613"/>
    </source>
</evidence>
<keyword evidence="7" id="KW-1015">Disulfide bond</keyword>
<evidence type="ECO:0000256" key="2">
    <source>
        <dbReference type="ARBA" id="ARBA00011033"/>
    </source>
</evidence>
<evidence type="ECO:0000313" key="9">
    <source>
        <dbReference type="Proteomes" id="UP000221080"/>
    </source>
</evidence>
<dbReference type="GO" id="GO:0005126">
    <property type="term" value="F:cytokine receptor binding"/>
    <property type="evidence" value="ECO:0007669"/>
    <property type="project" value="InterPro"/>
</dbReference>
<dbReference type="PANTHER" id="PTHR11691:SF73">
    <property type="entry name" value="INTERFERON BETA"/>
    <property type="match status" value="1"/>
</dbReference>
<keyword evidence="9" id="KW-1185">Reference proteome</keyword>
<dbReference type="Proteomes" id="UP000221080">
    <property type="component" value="Chromosome 24"/>
</dbReference>
<comment type="subcellular location">
    <subcellularLocation>
        <location evidence="1">Secreted</location>
    </subcellularLocation>
</comment>
<dbReference type="Gene3D" id="1.20.1250.10">
    <property type="match status" value="1"/>
</dbReference>
<sequence>MMAVINVWGFILLTLSFWNCAAACTWMKTQNRASLSSFQVLSNSSISQLEQACKDSVHGHDKLSVEFPHKQYNRIVQLQAKDHILFILRTLKNIMRLYRKYEKADCDQHKLQIFLLDVDRQILELERCANNIVEENIPKRISKKMETHFRSLISHLKSTDYSAEGWNEITGVVLKHLRRLDLLATKTKRDLHD</sequence>
<dbReference type="GO" id="GO:0005125">
    <property type="term" value="F:cytokine activity"/>
    <property type="evidence" value="ECO:0007669"/>
    <property type="project" value="UniProtKB-KW"/>
</dbReference>
<proteinExistence type="inferred from homology"/>
<reference evidence="10" key="2">
    <citation type="submission" date="2025-08" db="UniProtKB">
        <authorList>
            <consortium name="RefSeq"/>
        </authorList>
    </citation>
    <scope>IDENTIFICATION</scope>
    <source>
        <tissue evidence="10">Blood</tissue>
    </source>
</reference>
<feature type="chain" id="PRO_5039891355" evidence="8">
    <location>
        <begin position="24"/>
        <end position="193"/>
    </location>
</feature>
<keyword evidence="6" id="KW-0051">Antiviral defense</keyword>
<keyword evidence="5 8" id="KW-0732">Signal</keyword>
<dbReference type="KEGG" id="ipu:128629058"/>
<dbReference type="PANTHER" id="PTHR11691">
    <property type="entry name" value="TYPE I INTERFERON"/>
    <property type="match status" value="1"/>
</dbReference>
<feature type="signal peptide" evidence="8">
    <location>
        <begin position="1"/>
        <end position="23"/>
    </location>
</feature>
<name>A0A9F7TFE8_ICTPU</name>
<comment type="similarity">
    <text evidence="2">Belongs to the alpha/beta interferon family.</text>
</comment>
<protein>
    <submittedName>
        <fullName evidence="10">Interferon a3</fullName>
    </submittedName>
</protein>
<dbReference type="GO" id="GO:0051607">
    <property type="term" value="P:defense response to virus"/>
    <property type="evidence" value="ECO:0007669"/>
    <property type="project" value="UniProtKB-KW"/>
</dbReference>
<keyword evidence="4" id="KW-0964">Secreted</keyword>
<dbReference type="GO" id="GO:0005615">
    <property type="term" value="C:extracellular space"/>
    <property type="evidence" value="ECO:0007669"/>
    <property type="project" value="UniProtKB-KW"/>
</dbReference>
<dbReference type="GO" id="GO:0006955">
    <property type="term" value="P:immune response"/>
    <property type="evidence" value="ECO:0007669"/>
    <property type="project" value="UniProtKB-ARBA"/>
</dbReference>
<dbReference type="Pfam" id="PF00143">
    <property type="entry name" value="Interferon"/>
    <property type="match status" value="1"/>
</dbReference>
<dbReference type="InterPro" id="IPR009079">
    <property type="entry name" value="4_helix_cytokine-like_core"/>
</dbReference>
<dbReference type="OrthoDB" id="8695376at2759"/>
<evidence type="ECO:0000256" key="8">
    <source>
        <dbReference type="SAM" id="SignalP"/>
    </source>
</evidence>
<evidence type="ECO:0000256" key="7">
    <source>
        <dbReference type="ARBA" id="ARBA00023157"/>
    </source>
</evidence>